<keyword evidence="4 8" id="KW-0547">Nucleotide-binding</keyword>
<feature type="domain" description="Carbohydrate kinase FGGY N-terminal" evidence="11">
    <location>
        <begin position="1"/>
        <end position="243"/>
    </location>
</feature>
<comment type="similarity">
    <text evidence="1 8 9">Belongs to the FGGY kinase family.</text>
</comment>
<evidence type="ECO:0000256" key="3">
    <source>
        <dbReference type="ARBA" id="ARBA00022679"/>
    </source>
</evidence>
<evidence type="ECO:0000256" key="7">
    <source>
        <dbReference type="ARBA" id="ARBA00023277"/>
    </source>
</evidence>
<keyword evidence="7 8" id="KW-0119">Carbohydrate metabolism</keyword>
<feature type="binding site" evidence="8">
    <location>
        <begin position="79"/>
        <end position="80"/>
    </location>
    <ligand>
        <name>substrate</name>
    </ligand>
</feature>
<reference evidence="13 14" key="1">
    <citation type="submission" date="2020-01" db="EMBL/GenBank/DDBJ databases">
        <authorList>
            <person name="Peng S.Y."/>
            <person name="Li J."/>
            <person name="Wang M."/>
            <person name="Wang L."/>
            <person name="Wang C.Q."/>
            <person name="Wang J.R."/>
        </authorList>
    </citation>
    <scope>NUCLEOTIDE SEQUENCE [LARGE SCALE GENOMIC DNA]</scope>
    <source>
        <strain evidence="13 14">XCT-53</strain>
    </source>
</reference>
<dbReference type="GO" id="GO:0042732">
    <property type="term" value="P:D-xylose metabolic process"/>
    <property type="evidence" value="ECO:0007669"/>
    <property type="project" value="UniProtKB-KW"/>
</dbReference>
<feature type="site" description="Important for activity" evidence="8">
    <location>
        <position position="6"/>
    </location>
</feature>
<dbReference type="Proteomes" id="UP000586722">
    <property type="component" value="Unassembled WGS sequence"/>
</dbReference>
<evidence type="ECO:0000256" key="1">
    <source>
        <dbReference type="ARBA" id="ARBA00009156"/>
    </source>
</evidence>
<comment type="caution">
    <text evidence="13">The sequence shown here is derived from an EMBL/GenBank/DDBJ whole genome shotgun (WGS) entry which is preliminary data.</text>
</comment>
<evidence type="ECO:0000256" key="4">
    <source>
        <dbReference type="ARBA" id="ARBA00022741"/>
    </source>
</evidence>
<sequence>MFIGLDIGTSSVKAVLLDDDQQPVASASAHLDVSRPHPGWSEQDPDSWWRGIEATLEDLGRRHPREMAAVRGIGLSGHMHGATLLDAADRPLRPCILWNDGRSASQCTGLEAREPRFLTLGGNRVMPGFTAPKLQWVRENEPDIFAKVAKVLLPKDYVRLRLTGDHVGDMSDSAGTLWLDVAARDWSEPLLAATGLTREHMPRLVEGSDAGGRLRPELAARWGMTQAPVVAGGGGDNAASACGVGAVQPGSAFVSLGTSGVLFVTNDRFSPNVASAVHAFCHAVPDTWHQMGVILSATDSLNWLSKILRRPAAELTGMVTDLKGPSAVQFMPYLGGERTPHNDVAIRGGFLGLAHETGEAELAHAVLDGVAFALMDCLGALTAAGSSVTRVTAVGGGSRSRTWLEIIATVLGVTVDVPQDGDFGAALGAARLGQAAADGYDPATFFAPPLAASIDPNPTLQSAYADAYRHWRTLYPAMKEI</sequence>
<evidence type="ECO:0000256" key="6">
    <source>
        <dbReference type="ARBA" id="ARBA00022840"/>
    </source>
</evidence>
<keyword evidence="14" id="KW-1185">Reference proteome</keyword>
<dbReference type="InterPro" id="IPR043129">
    <property type="entry name" value="ATPase_NBD"/>
</dbReference>
<evidence type="ECO:0000256" key="5">
    <source>
        <dbReference type="ARBA" id="ARBA00022777"/>
    </source>
</evidence>
<evidence type="ECO:0000256" key="9">
    <source>
        <dbReference type="RuleBase" id="RU003733"/>
    </source>
</evidence>
<dbReference type="Pfam" id="PF02782">
    <property type="entry name" value="FGGY_C"/>
    <property type="match status" value="1"/>
</dbReference>
<evidence type="ECO:0000259" key="11">
    <source>
        <dbReference type="Pfam" id="PF00370"/>
    </source>
</evidence>
<feature type="domain" description="Carbohydrate kinase FGGY C-terminal" evidence="12">
    <location>
        <begin position="253"/>
        <end position="436"/>
    </location>
</feature>
<dbReference type="PANTHER" id="PTHR43095:SF6">
    <property type="entry name" value="XYLULOSE KINASE"/>
    <property type="match status" value="1"/>
</dbReference>
<dbReference type="PIRSF" id="PIRSF000538">
    <property type="entry name" value="GlpK"/>
    <property type="match status" value="1"/>
</dbReference>
<dbReference type="NCBIfam" id="TIGR01312">
    <property type="entry name" value="XylB"/>
    <property type="match status" value="1"/>
</dbReference>
<evidence type="ECO:0000256" key="10">
    <source>
        <dbReference type="RuleBase" id="RU364073"/>
    </source>
</evidence>
<dbReference type="Pfam" id="PF00370">
    <property type="entry name" value="FGGY_N"/>
    <property type="match status" value="1"/>
</dbReference>
<name>A0A7X5JAP0_9HYPH</name>
<keyword evidence="6 8" id="KW-0067">ATP-binding</keyword>
<protein>
    <recommendedName>
        <fullName evidence="8 10">Xylulose kinase</fullName>
        <shortName evidence="8 10">Xylulokinase</shortName>
        <ecNumber evidence="8 10">2.7.1.17</ecNumber>
    </recommendedName>
</protein>
<dbReference type="GO" id="GO:0004856">
    <property type="term" value="F:D-xylulokinase activity"/>
    <property type="evidence" value="ECO:0007669"/>
    <property type="project" value="UniProtKB-UniRule"/>
</dbReference>
<evidence type="ECO:0000313" key="13">
    <source>
        <dbReference type="EMBL" id="NBN79621.1"/>
    </source>
</evidence>
<dbReference type="PANTHER" id="PTHR43095">
    <property type="entry name" value="SUGAR KINASE"/>
    <property type="match status" value="1"/>
</dbReference>
<organism evidence="13 14">
    <name type="scientific">Pannonibacter tanglangensis</name>
    <dbReference type="NCBI Taxonomy" id="2750084"/>
    <lineage>
        <taxon>Bacteria</taxon>
        <taxon>Pseudomonadati</taxon>
        <taxon>Pseudomonadota</taxon>
        <taxon>Alphaproteobacteria</taxon>
        <taxon>Hyphomicrobiales</taxon>
        <taxon>Stappiaceae</taxon>
        <taxon>Pannonibacter</taxon>
    </lineage>
</organism>
<dbReference type="RefSeq" id="WP_161709245.1">
    <property type="nucleotide sequence ID" value="NZ_JAABLQ010000002.1"/>
</dbReference>
<comment type="function">
    <text evidence="8">Catalyzes the phosphorylation of D-xylulose to D-xylulose 5-phosphate.</text>
</comment>
<dbReference type="InterPro" id="IPR018484">
    <property type="entry name" value="FGGY_N"/>
</dbReference>
<dbReference type="InterPro" id="IPR018483">
    <property type="entry name" value="Carb_kinase_FGGY_CS"/>
</dbReference>
<gene>
    <name evidence="8 10 13" type="primary">xylB</name>
    <name evidence="13" type="ORF">GWI72_15195</name>
</gene>
<dbReference type="PROSITE" id="PS00445">
    <property type="entry name" value="FGGY_KINASES_2"/>
    <property type="match status" value="1"/>
</dbReference>
<dbReference type="PROSITE" id="PS00933">
    <property type="entry name" value="FGGY_KINASES_1"/>
    <property type="match status" value="1"/>
</dbReference>
<dbReference type="EC" id="2.7.1.17" evidence="8 10"/>
<keyword evidence="2 8" id="KW-0859">Xylose metabolism</keyword>
<dbReference type="GO" id="GO:0005524">
    <property type="term" value="F:ATP binding"/>
    <property type="evidence" value="ECO:0007669"/>
    <property type="project" value="UniProtKB-UniRule"/>
</dbReference>
<keyword evidence="5 8" id="KW-0418">Kinase</keyword>
<dbReference type="InterPro" id="IPR000577">
    <property type="entry name" value="Carb_kinase_FGGY"/>
</dbReference>
<dbReference type="InterPro" id="IPR018485">
    <property type="entry name" value="FGGY_C"/>
</dbReference>
<dbReference type="InterPro" id="IPR050406">
    <property type="entry name" value="FGGY_Carb_Kinase"/>
</dbReference>
<dbReference type="AlphaFoldDB" id="A0A7X5JAP0"/>
<proteinExistence type="inferred from homology"/>
<dbReference type="HAMAP" id="MF_02220">
    <property type="entry name" value="XylB"/>
    <property type="match status" value="1"/>
</dbReference>
<evidence type="ECO:0000313" key="14">
    <source>
        <dbReference type="Proteomes" id="UP000586722"/>
    </source>
</evidence>
<evidence type="ECO:0000256" key="2">
    <source>
        <dbReference type="ARBA" id="ARBA00022629"/>
    </source>
</evidence>
<dbReference type="InterPro" id="IPR006000">
    <property type="entry name" value="Xylulokinase"/>
</dbReference>
<dbReference type="GO" id="GO:0005998">
    <property type="term" value="P:xylulose catabolic process"/>
    <property type="evidence" value="ECO:0007669"/>
    <property type="project" value="UniProtKB-UniRule"/>
</dbReference>
<comment type="catalytic activity">
    <reaction evidence="8 10">
        <text>D-xylulose + ATP = D-xylulose 5-phosphate + ADP + H(+)</text>
        <dbReference type="Rhea" id="RHEA:10964"/>
        <dbReference type="ChEBI" id="CHEBI:15378"/>
        <dbReference type="ChEBI" id="CHEBI:17140"/>
        <dbReference type="ChEBI" id="CHEBI:30616"/>
        <dbReference type="ChEBI" id="CHEBI:57737"/>
        <dbReference type="ChEBI" id="CHEBI:456216"/>
        <dbReference type="EC" id="2.7.1.17"/>
    </reaction>
</comment>
<dbReference type="Gene3D" id="3.30.420.40">
    <property type="match status" value="2"/>
</dbReference>
<dbReference type="EMBL" id="JAABLQ010000002">
    <property type="protein sequence ID" value="NBN79621.1"/>
    <property type="molecule type" value="Genomic_DNA"/>
</dbReference>
<evidence type="ECO:0000256" key="8">
    <source>
        <dbReference type="HAMAP-Rule" id="MF_02220"/>
    </source>
</evidence>
<feature type="active site" description="Proton acceptor" evidence="8">
    <location>
        <position position="236"/>
    </location>
</feature>
<keyword evidence="3 8" id="KW-0808">Transferase</keyword>
<dbReference type="CDD" id="cd07808">
    <property type="entry name" value="ASKHA_NBD_FGGY_EcXK-like"/>
    <property type="match status" value="1"/>
</dbReference>
<evidence type="ECO:0000259" key="12">
    <source>
        <dbReference type="Pfam" id="PF02782"/>
    </source>
</evidence>
<accession>A0A7X5JAP0</accession>
<dbReference type="SUPFAM" id="SSF53067">
    <property type="entry name" value="Actin-like ATPase domain"/>
    <property type="match status" value="2"/>
</dbReference>